<gene>
    <name evidence="2" type="ORF">DPMN_159704</name>
</gene>
<reference evidence="2" key="2">
    <citation type="submission" date="2020-11" db="EMBL/GenBank/DDBJ databases">
        <authorList>
            <person name="McCartney M.A."/>
            <person name="Auch B."/>
            <person name="Kono T."/>
            <person name="Mallez S."/>
            <person name="Becker A."/>
            <person name="Gohl D.M."/>
            <person name="Silverstein K.A.T."/>
            <person name="Koren S."/>
            <person name="Bechman K.B."/>
            <person name="Herman A."/>
            <person name="Abrahante J.E."/>
            <person name="Garbe J."/>
        </authorList>
    </citation>
    <scope>NUCLEOTIDE SEQUENCE</scope>
    <source>
        <strain evidence="2">Duluth1</strain>
        <tissue evidence="2">Whole animal</tissue>
    </source>
</reference>
<dbReference type="Pfam" id="PF20231">
    <property type="entry name" value="DUF6589"/>
    <property type="match status" value="1"/>
</dbReference>
<name>A0A9D4EM50_DREPO</name>
<keyword evidence="3" id="KW-1185">Reference proteome</keyword>
<accession>A0A9D4EM50</accession>
<organism evidence="2 3">
    <name type="scientific">Dreissena polymorpha</name>
    <name type="common">Zebra mussel</name>
    <name type="synonym">Mytilus polymorpha</name>
    <dbReference type="NCBI Taxonomy" id="45954"/>
    <lineage>
        <taxon>Eukaryota</taxon>
        <taxon>Metazoa</taxon>
        <taxon>Spiralia</taxon>
        <taxon>Lophotrochozoa</taxon>
        <taxon>Mollusca</taxon>
        <taxon>Bivalvia</taxon>
        <taxon>Autobranchia</taxon>
        <taxon>Heteroconchia</taxon>
        <taxon>Euheterodonta</taxon>
        <taxon>Imparidentia</taxon>
        <taxon>Neoheterodontei</taxon>
        <taxon>Myida</taxon>
        <taxon>Dreissenoidea</taxon>
        <taxon>Dreissenidae</taxon>
        <taxon>Dreissena</taxon>
    </lineage>
</organism>
<evidence type="ECO:0000259" key="1">
    <source>
        <dbReference type="Pfam" id="PF20231"/>
    </source>
</evidence>
<dbReference type="EMBL" id="JAIWYP010000008">
    <property type="protein sequence ID" value="KAH3781798.1"/>
    <property type="molecule type" value="Genomic_DNA"/>
</dbReference>
<reference evidence="2" key="1">
    <citation type="journal article" date="2019" name="bioRxiv">
        <title>The Genome of the Zebra Mussel, Dreissena polymorpha: A Resource for Invasive Species Research.</title>
        <authorList>
            <person name="McCartney M.A."/>
            <person name="Auch B."/>
            <person name="Kono T."/>
            <person name="Mallez S."/>
            <person name="Zhang Y."/>
            <person name="Obille A."/>
            <person name="Becker A."/>
            <person name="Abrahante J.E."/>
            <person name="Garbe J."/>
            <person name="Badalamenti J.P."/>
            <person name="Herman A."/>
            <person name="Mangelson H."/>
            <person name="Liachko I."/>
            <person name="Sullivan S."/>
            <person name="Sone E.D."/>
            <person name="Koren S."/>
            <person name="Silverstein K.A.T."/>
            <person name="Beckman K.B."/>
            <person name="Gohl D.M."/>
        </authorList>
    </citation>
    <scope>NUCLEOTIDE SEQUENCE</scope>
    <source>
        <strain evidence="2">Duluth1</strain>
        <tissue evidence="2">Whole animal</tissue>
    </source>
</reference>
<sequence>MQFFLSNSKLSKYFEECLDFVMKCEFLLSTLERVCVLEGAFANLRGGIGKNIEGDLVQENSVRNHKVLGANKTDKVILRATRSADVISEICSKIDNSLSLKNQSSKH</sequence>
<feature type="domain" description="DUF6589" evidence="1">
    <location>
        <begin position="3"/>
        <end position="107"/>
    </location>
</feature>
<evidence type="ECO:0000313" key="2">
    <source>
        <dbReference type="EMBL" id="KAH3781798.1"/>
    </source>
</evidence>
<dbReference type="AlphaFoldDB" id="A0A9D4EM50"/>
<protein>
    <recommendedName>
        <fullName evidence="1">DUF6589 domain-containing protein</fullName>
    </recommendedName>
</protein>
<evidence type="ECO:0000313" key="3">
    <source>
        <dbReference type="Proteomes" id="UP000828390"/>
    </source>
</evidence>
<dbReference type="Proteomes" id="UP000828390">
    <property type="component" value="Unassembled WGS sequence"/>
</dbReference>
<comment type="caution">
    <text evidence="2">The sequence shown here is derived from an EMBL/GenBank/DDBJ whole genome shotgun (WGS) entry which is preliminary data.</text>
</comment>
<proteinExistence type="predicted"/>
<dbReference type="InterPro" id="IPR046496">
    <property type="entry name" value="DUF6589"/>
</dbReference>